<organism evidence="1">
    <name type="scientific">Bacillus mycoides</name>
    <dbReference type="NCBI Taxonomy" id="1405"/>
    <lineage>
        <taxon>Bacteria</taxon>
        <taxon>Bacillati</taxon>
        <taxon>Bacillota</taxon>
        <taxon>Bacilli</taxon>
        <taxon>Bacillales</taxon>
        <taxon>Bacillaceae</taxon>
        <taxon>Bacillus</taxon>
        <taxon>Bacillus cereus group</taxon>
    </lineage>
</organism>
<reference evidence="1" key="1">
    <citation type="journal article" date="2012" name="Genome Res.">
        <title>Genomic characterization of the Bacillus cereus sensu lato species: Backdrop to the evolution of Bacillus anthracis.</title>
        <authorList>
            <person name="Zwick M.E."/>
            <person name="Joseph S.J."/>
            <person name="Didelot X."/>
            <person name="Chen P.E."/>
            <person name="Bishop-Lilly K.A."/>
            <person name="Stewart A.C."/>
            <person name="Willner K."/>
            <person name="Nolan N."/>
            <person name="Lentz S."/>
            <person name="Thomason M.K."/>
            <person name="Sozhamannan S."/>
            <person name="Mateczun A.J."/>
            <person name="Du L."/>
            <person name="Read T.D."/>
        </authorList>
    </citation>
    <scope>NUCLEOTIDE SEQUENCE [LARGE SCALE GENOMIC DNA]</scope>
    <source>
        <strain evidence="1">AH603</strain>
    </source>
</reference>
<dbReference type="EMBL" id="ACMP01000078">
    <property type="protein sequence ID" value="EEL70372.1"/>
    <property type="molecule type" value="Genomic_DNA"/>
</dbReference>
<gene>
    <name evidence="1" type="ORF">bcere0026_26700</name>
</gene>
<protein>
    <recommendedName>
        <fullName evidence="2">Cell wall assembly protein</fullName>
    </recommendedName>
</protein>
<dbReference type="Proteomes" id="UP000001753">
    <property type="component" value="Chromosome"/>
</dbReference>
<evidence type="ECO:0008006" key="2">
    <source>
        <dbReference type="Google" id="ProtNLM"/>
    </source>
</evidence>
<accession>C2XVE4</accession>
<sequence>MEEVIGEVVAGICEFVVEVTLDALGNLVSENEEEKETL</sequence>
<dbReference type="AlphaFoldDB" id="C2XVE4"/>
<dbReference type="HOGENOM" id="CLU_3324324_0_0_9"/>
<comment type="caution">
    <text evidence="1">The sequence shown here is derived from an EMBL/GenBank/DDBJ whole genome shotgun (WGS) entry which is preliminary data.</text>
</comment>
<name>C2XVE4_BACMY</name>
<proteinExistence type="predicted"/>
<evidence type="ECO:0000313" key="1">
    <source>
        <dbReference type="EMBL" id="EEL70372.1"/>
    </source>
</evidence>